<dbReference type="EMBL" id="JAWLUP010000003">
    <property type="protein sequence ID" value="MDV7263507.1"/>
    <property type="molecule type" value="Genomic_DNA"/>
</dbReference>
<evidence type="ECO:0000256" key="1">
    <source>
        <dbReference type="SAM" id="MobiDB-lite"/>
    </source>
</evidence>
<proteinExistence type="predicted"/>
<dbReference type="AlphaFoldDB" id="A0AAE4UVP8"/>
<name>A0AAE4UVP8_9NOCA</name>
<dbReference type="RefSeq" id="WP_317746257.1">
    <property type="nucleotide sequence ID" value="NZ_JAWLUP010000003.1"/>
</dbReference>
<sequence>MRVTPIPPTVSEEPIDATAGGLGQSHHIAAVGGEKRRPEALRPGAFADQYAR</sequence>
<feature type="region of interest" description="Disordered" evidence="1">
    <location>
        <begin position="1"/>
        <end position="52"/>
    </location>
</feature>
<evidence type="ECO:0000313" key="2">
    <source>
        <dbReference type="EMBL" id="MDV7263507.1"/>
    </source>
</evidence>
<accession>A0AAE4UVP8</accession>
<evidence type="ECO:0000313" key="3">
    <source>
        <dbReference type="Proteomes" id="UP001185863"/>
    </source>
</evidence>
<reference evidence="2" key="1">
    <citation type="submission" date="2023-10" db="EMBL/GenBank/DDBJ databases">
        <title>Development of a sustainable strategy for remediation of hydrocarbon-contaminated territories based on the waste exchange concept.</title>
        <authorList>
            <person name="Krivoruchko A."/>
        </authorList>
    </citation>
    <scope>NUCLEOTIDE SEQUENCE</scope>
    <source>
        <strain evidence="2">IEGM 68</strain>
    </source>
</reference>
<organism evidence="2 3">
    <name type="scientific">Rhodococcus oxybenzonivorans</name>
    <dbReference type="NCBI Taxonomy" id="1990687"/>
    <lineage>
        <taxon>Bacteria</taxon>
        <taxon>Bacillati</taxon>
        <taxon>Actinomycetota</taxon>
        <taxon>Actinomycetes</taxon>
        <taxon>Mycobacteriales</taxon>
        <taxon>Nocardiaceae</taxon>
        <taxon>Rhodococcus</taxon>
    </lineage>
</organism>
<gene>
    <name evidence="2" type="ORF">R4315_02890</name>
</gene>
<comment type="caution">
    <text evidence="2">The sequence shown here is derived from an EMBL/GenBank/DDBJ whole genome shotgun (WGS) entry which is preliminary data.</text>
</comment>
<dbReference type="Proteomes" id="UP001185863">
    <property type="component" value="Unassembled WGS sequence"/>
</dbReference>
<protein>
    <submittedName>
        <fullName evidence="2">Uncharacterized protein</fullName>
    </submittedName>
</protein>